<dbReference type="OrthoDB" id="276857at2"/>
<dbReference type="SUPFAM" id="SSF53335">
    <property type="entry name" value="S-adenosyl-L-methionine-dependent methyltransferases"/>
    <property type="match status" value="1"/>
</dbReference>
<dbReference type="InterPro" id="IPR006342">
    <property type="entry name" value="FkbM_mtfrase"/>
</dbReference>
<keyword evidence="3" id="KW-1185">Reference proteome</keyword>
<gene>
    <name evidence="2" type="primary">fkbM</name>
    <name evidence="2" type="ORF">Pla108_10820</name>
</gene>
<sequence length="285" mass="31263">MSRDLKSIAKHALSKVGYGLGPILAGGPETTLSRSAFLEHQRLAGDTTSEPKTSMVLGRPMQIFNGAAFCRLVDEIWCREIYRFETDREAPRVLDCGANIGVASIYFKKLYPKARVTAFEADARVHAALVANLQSFDMADVEAVRRAVWVDESELTFSSDPASTTGRIGGDTPLDSQAAATSTVQGVRLADYLNEPIDMLKMDIEGAETDVLLDCRDLLSNVKAAFVEYHSSADGDQRLDEVLALLREAGFRIDLEKEGAVTRHPLIQAPARRGFDLAVNIFARR</sequence>
<comment type="caution">
    <text evidence="2">The sequence shown here is derived from an EMBL/GenBank/DDBJ whole genome shotgun (WGS) entry which is preliminary data.</text>
</comment>
<dbReference type="AlphaFoldDB" id="A0A5C6AKY6"/>
<evidence type="ECO:0000313" key="3">
    <source>
        <dbReference type="Proteomes" id="UP000317421"/>
    </source>
</evidence>
<dbReference type="Proteomes" id="UP000317421">
    <property type="component" value="Unassembled WGS sequence"/>
</dbReference>
<dbReference type="Pfam" id="PF05050">
    <property type="entry name" value="Methyltransf_21"/>
    <property type="match status" value="1"/>
</dbReference>
<dbReference type="RefSeq" id="WP_146443735.1">
    <property type="nucleotide sequence ID" value="NZ_SJPR01000001.1"/>
</dbReference>
<dbReference type="PANTHER" id="PTHR34203">
    <property type="entry name" value="METHYLTRANSFERASE, FKBM FAMILY PROTEIN"/>
    <property type="match status" value="1"/>
</dbReference>
<accession>A0A5C6AKY6</accession>
<dbReference type="GO" id="GO:0008168">
    <property type="term" value="F:methyltransferase activity"/>
    <property type="evidence" value="ECO:0007669"/>
    <property type="project" value="UniProtKB-KW"/>
</dbReference>
<reference evidence="2 3" key="1">
    <citation type="submission" date="2019-02" db="EMBL/GenBank/DDBJ databases">
        <title>Deep-cultivation of Planctomycetes and their phenomic and genomic characterization uncovers novel biology.</title>
        <authorList>
            <person name="Wiegand S."/>
            <person name="Jogler M."/>
            <person name="Boedeker C."/>
            <person name="Pinto D."/>
            <person name="Vollmers J."/>
            <person name="Rivas-Marin E."/>
            <person name="Kohn T."/>
            <person name="Peeters S.H."/>
            <person name="Heuer A."/>
            <person name="Rast P."/>
            <person name="Oberbeckmann S."/>
            <person name="Bunk B."/>
            <person name="Jeske O."/>
            <person name="Meyerdierks A."/>
            <person name="Storesund J.E."/>
            <person name="Kallscheuer N."/>
            <person name="Luecker S."/>
            <person name="Lage O.M."/>
            <person name="Pohl T."/>
            <person name="Merkel B.J."/>
            <person name="Hornburger P."/>
            <person name="Mueller R.-W."/>
            <person name="Bruemmer F."/>
            <person name="Labrenz M."/>
            <person name="Spormann A.M."/>
            <person name="Op Den Camp H."/>
            <person name="Overmann J."/>
            <person name="Amann R."/>
            <person name="Jetten M.S.M."/>
            <person name="Mascher T."/>
            <person name="Medema M.H."/>
            <person name="Devos D.P."/>
            <person name="Kaster A.-K."/>
            <person name="Ovreas L."/>
            <person name="Rohde M."/>
            <person name="Galperin M.Y."/>
            <person name="Jogler C."/>
        </authorList>
    </citation>
    <scope>NUCLEOTIDE SEQUENCE [LARGE SCALE GENOMIC DNA]</scope>
    <source>
        <strain evidence="2 3">Pla108</strain>
    </source>
</reference>
<dbReference type="Gene3D" id="3.40.50.150">
    <property type="entry name" value="Vaccinia Virus protein VP39"/>
    <property type="match status" value="1"/>
</dbReference>
<feature type="domain" description="Methyltransferase FkbM" evidence="1">
    <location>
        <begin position="95"/>
        <end position="253"/>
    </location>
</feature>
<dbReference type="PANTHER" id="PTHR34203:SF15">
    <property type="entry name" value="SLL1173 PROTEIN"/>
    <property type="match status" value="1"/>
</dbReference>
<dbReference type="EC" id="2.1.1.-" evidence="2"/>
<dbReference type="InterPro" id="IPR052514">
    <property type="entry name" value="SAM-dependent_MTase"/>
</dbReference>
<dbReference type="InterPro" id="IPR029063">
    <property type="entry name" value="SAM-dependent_MTases_sf"/>
</dbReference>
<name>A0A5C6AKY6_9BACT</name>
<organism evidence="2 3">
    <name type="scientific">Botrimarina colliarenosi</name>
    <dbReference type="NCBI Taxonomy" id="2528001"/>
    <lineage>
        <taxon>Bacteria</taxon>
        <taxon>Pseudomonadati</taxon>
        <taxon>Planctomycetota</taxon>
        <taxon>Planctomycetia</taxon>
        <taxon>Pirellulales</taxon>
        <taxon>Lacipirellulaceae</taxon>
        <taxon>Botrimarina</taxon>
    </lineage>
</organism>
<dbReference type="EMBL" id="SJPR01000001">
    <property type="protein sequence ID" value="TWU00138.1"/>
    <property type="molecule type" value="Genomic_DNA"/>
</dbReference>
<evidence type="ECO:0000259" key="1">
    <source>
        <dbReference type="Pfam" id="PF05050"/>
    </source>
</evidence>
<protein>
    <submittedName>
        <fullName evidence="2">31-O-demethyl-FK506 methyltransferase FkbM</fullName>
        <ecNumber evidence="2">2.1.1.-</ecNumber>
    </submittedName>
</protein>
<dbReference type="NCBIfam" id="TIGR01444">
    <property type="entry name" value="fkbM_fam"/>
    <property type="match status" value="1"/>
</dbReference>
<proteinExistence type="predicted"/>
<keyword evidence="2" id="KW-0489">Methyltransferase</keyword>
<dbReference type="GO" id="GO:0032259">
    <property type="term" value="P:methylation"/>
    <property type="evidence" value="ECO:0007669"/>
    <property type="project" value="UniProtKB-KW"/>
</dbReference>
<evidence type="ECO:0000313" key="2">
    <source>
        <dbReference type="EMBL" id="TWU00138.1"/>
    </source>
</evidence>
<keyword evidence="2" id="KW-0808">Transferase</keyword>